<reference evidence="2 3" key="1">
    <citation type="journal article" date="2023" name="bioRxiv">
        <title>Conserved and derived expression patterns and positive selection on dental genes reveal complex evolutionary context of ever-growing rodent molars.</title>
        <authorList>
            <person name="Calamari Z.T."/>
            <person name="Song A."/>
            <person name="Cohen E."/>
            <person name="Akter M."/>
            <person name="Roy R.D."/>
            <person name="Hallikas O."/>
            <person name="Christensen M.M."/>
            <person name="Li P."/>
            <person name="Marangoni P."/>
            <person name="Jernvall J."/>
            <person name="Klein O.D."/>
        </authorList>
    </citation>
    <scope>NUCLEOTIDE SEQUENCE [LARGE SCALE GENOMIC DNA]</scope>
    <source>
        <strain evidence="2">V071</strain>
    </source>
</reference>
<proteinExistence type="predicted"/>
<feature type="region of interest" description="Disordered" evidence="1">
    <location>
        <begin position="21"/>
        <end position="109"/>
    </location>
</feature>
<gene>
    <name evidence="2" type="ORF">U0070_016920</name>
</gene>
<dbReference type="InterPro" id="IPR031601">
    <property type="entry name" value="CCD48"/>
</dbReference>
<feature type="compositionally biased region" description="Basic and acidic residues" evidence="1">
    <location>
        <begin position="42"/>
        <end position="53"/>
    </location>
</feature>
<keyword evidence="3" id="KW-1185">Reference proteome</keyword>
<organism evidence="2 3">
    <name type="scientific">Myodes glareolus</name>
    <name type="common">Bank vole</name>
    <name type="synonym">Clethrionomys glareolus</name>
    <dbReference type="NCBI Taxonomy" id="447135"/>
    <lineage>
        <taxon>Eukaryota</taxon>
        <taxon>Metazoa</taxon>
        <taxon>Chordata</taxon>
        <taxon>Craniata</taxon>
        <taxon>Vertebrata</taxon>
        <taxon>Euteleostomi</taxon>
        <taxon>Mammalia</taxon>
        <taxon>Eutheria</taxon>
        <taxon>Euarchontoglires</taxon>
        <taxon>Glires</taxon>
        <taxon>Rodentia</taxon>
        <taxon>Myomorpha</taxon>
        <taxon>Muroidea</taxon>
        <taxon>Cricetidae</taxon>
        <taxon>Arvicolinae</taxon>
        <taxon>Myodes</taxon>
    </lineage>
</organism>
<evidence type="ECO:0000313" key="2">
    <source>
        <dbReference type="EMBL" id="KAK7808195.1"/>
    </source>
</evidence>
<accession>A0AAW0I1N6</accession>
<dbReference type="Pfam" id="PF15799">
    <property type="entry name" value="CCD48"/>
    <property type="match status" value="1"/>
</dbReference>
<name>A0AAW0I1N6_MYOGA</name>
<dbReference type="EMBL" id="JBBHLL010000244">
    <property type="protein sequence ID" value="KAK7808195.1"/>
    <property type="molecule type" value="Genomic_DNA"/>
</dbReference>
<comment type="caution">
    <text evidence="2">The sequence shown here is derived from an EMBL/GenBank/DDBJ whole genome shotgun (WGS) entry which is preliminary data.</text>
</comment>
<evidence type="ECO:0000313" key="3">
    <source>
        <dbReference type="Proteomes" id="UP001488838"/>
    </source>
</evidence>
<protein>
    <submittedName>
        <fullName evidence="2">Uncharacterized protein</fullName>
    </submittedName>
</protein>
<sequence length="218" mass="23796">MGGLPVQSKKYLKIYLLPAHRSEGPWPLNPPQTSIHPGNKNGEPETRGTREEDAAPGGAQQSDACLGSRDTDEAEDEQLFRSVEGQAASEDEEERWREQSRPPQAHAEVSVVQPSGCVSWCDEQTTEKLKTPFGRCDGADHVCNLELETHVTRLGEQLQTLGCNGKTLGTPEEVSMTLRSQVLQLEGLAAIAHSQSCEQDTGDAVSSRFALWELLMAS</sequence>
<evidence type="ECO:0000256" key="1">
    <source>
        <dbReference type="SAM" id="MobiDB-lite"/>
    </source>
</evidence>
<dbReference type="Proteomes" id="UP001488838">
    <property type="component" value="Unassembled WGS sequence"/>
</dbReference>
<dbReference type="AlphaFoldDB" id="A0AAW0I1N6"/>